<dbReference type="Pfam" id="PF13199">
    <property type="entry name" value="Glyco_hydro_66"/>
    <property type="match status" value="1"/>
</dbReference>
<dbReference type="CDD" id="cd14745">
    <property type="entry name" value="GH66"/>
    <property type="match status" value="1"/>
</dbReference>
<dbReference type="Gene3D" id="3.20.20.80">
    <property type="entry name" value="Glycosidases"/>
    <property type="match status" value="1"/>
</dbReference>
<dbReference type="Proteomes" id="UP000190105">
    <property type="component" value="Unassembled WGS sequence"/>
</dbReference>
<dbReference type="InterPro" id="IPR013783">
    <property type="entry name" value="Ig-like_fold"/>
</dbReference>
<keyword evidence="4" id="KW-1185">Reference proteome</keyword>
<evidence type="ECO:0000313" key="3">
    <source>
        <dbReference type="EMBL" id="SKA93059.1"/>
    </source>
</evidence>
<protein>
    <submittedName>
        <fullName evidence="3">Dextranase</fullName>
    </submittedName>
</protein>
<comment type="similarity">
    <text evidence="1">Belongs to the glycosyl hydrolase 66 family.</text>
</comment>
<dbReference type="OrthoDB" id="9778932at2"/>
<evidence type="ECO:0000313" key="4">
    <source>
        <dbReference type="Proteomes" id="UP000190105"/>
    </source>
</evidence>
<accession>A0A1T4XU09</accession>
<dbReference type="InterPro" id="IPR013780">
    <property type="entry name" value="Glyco_hydro_b"/>
</dbReference>
<evidence type="ECO:0000256" key="2">
    <source>
        <dbReference type="ARBA" id="ARBA00022729"/>
    </source>
</evidence>
<dbReference type="EMBL" id="FUYH01000013">
    <property type="protein sequence ID" value="SKA93059.1"/>
    <property type="molecule type" value="Genomic_DNA"/>
</dbReference>
<reference evidence="4" key="1">
    <citation type="submission" date="2017-02" db="EMBL/GenBank/DDBJ databases">
        <authorList>
            <person name="Varghese N."/>
            <person name="Submissions S."/>
        </authorList>
    </citation>
    <scope>NUCLEOTIDE SEQUENCE [LARGE SCALE GENOMIC DNA]</scope>
    <source>
        <strain evidence="4">USBA 833</strain>
    </source>
</reference>
<dbReference type="AlphaFoldDB" id="A0A1T4XU09"/>
<dbReference type="RefSeq" id="WP_078696896.1">
    <property type="nucleotide sequence ID" value="NZ_FUYH01000013.1"/>
</dbReference>
<dbReference type="Gene3D" id="2.60.40.1180">
    <property type="entry name" value="Golgi alpha-mannosidase II"/>
    <property type="match status" value="1"/>
</dbReference>
<gene>
    <name evidence="3" type="ORF">SAMN05443428_11343</name>
</gene>
<dbReference type="Gene3D" id="2.60.40.10">
    <property type="entry name" value="Immunoglobulins"/>
    <property type="match status" value="1"/>
</dbReference>
<proteinExistence type="inferred from homology"/>
<name>A0A1T4XU09_9CLOT</name>
<keyword evidence="2" id="KW-0732">Signal</keyword>
<dbReference type="InterPro" id="IPR025092">
    <property type="entry name" value="Glyco_hydro_66"/>
</dbReference>
<organism evidence="3 4">
    <name type="scientific">Caloramator quimbayensis</name>
    <dbReference type="NCBI Taxonomy" id="1147123"/>
    <lineage>
        <taxon>Bacteria</taxon>
        <taxon>Bacillati</taxon>
        <taxon>Bacillota</taxon>
        <taxon>Clostridia</taxon>
        <taxon>Eubacteriales</taxon>
        <taxon>Clostridiaceae</taxon>
        <taxon>Caloramator</taxon>
    </lineage>
</organism>
<evidence type="ECO:0000256" key="1">
    <source>
        <dbReference type="ARBA" id="ARBA00010837"/>
    </source>
</evidence>
<dbReference type="STRING" id="1147123.SAMN05443428_11343"/>
<sequence>MKKWITAVISSIILILFIYSVYSIRNFAVDGNNKVLYSGKILEDIYTDKARYNPNDTANINIEVKNTTNKDFNGIVYLYLKHLGKTKGVIKENLSIEKGKSCNIKVTITLPNDDFKGYLIEAYAVKGRKIYDYRNTAVNVSSKWSVFPIYGYITDFPKQDIEKTKKIIGELSKYHINVLQFYDWQDAHHKPLPQDGSRVWKDIAGREIYLDTLKGYIDSAHEKNILAANYNLIYGAYTDYIKDKVKAEWGLYKDNEHTQQDGHTLPSSWESSLCVFNPSNSEWQNYIFNEEKKANSLLNFDIWHMDTLGNRGYLYDYYGNDVDLKSTYSEFIDEALKNCTKEAVFNTVNTYGIDEIAKSGVSILYSELWPSDYLTYLSLKQVIDMGDKLTEGKKKTVIAAYMNYEKAESKGEFNENSVRLCDASIFAAGGSHIELGDTGMLAKEYFPNDNLTMTEPLKNAMRSYYDFLVAYENLLRDGLKEGNSRIEIEGTEVSDKALPNKIWAYSKIKEGYDVIQMINFTGIKYNWWRDDYGVYPSPNFKKDLKLRYYTDDLNVKKVYLASPDINGGKTISLKYKVKEYDGKKYIEINIPELKYWDMIYIER</sequence>